<dbReference type="UniPathway" id="UPA00143"/>
<proteinExistence type="inferred from homology"/>
<protein>
    <recommendedName>
        <fullName evidence="3">NPH3 domain-containing protein</fullName>
    </recommendedName>
</protein>
<comment type="caution">
    <text evidence="4">The sequence shown here is derived from an EMBL/GenBank/DDBJ whole genome shotgun (WGS) entry which is preliminary data.</text>
</comment>
<evidence type="ECO:0000256" key="1">
    <source>
        <dbReference type="ARBA" id="ARBA00022786"/>
    </source>
</evidence>
<evidence type="ECO:0000313" key="5">
    <source>
        <dbReference type="Proteomes" id="UP000593562"/>
    </source>
</evidence>
<evidence type="ECO:0000313" key="4">
    <source>
        <dbReference type="EMBL" id="KAF5747353.1"/>
    </source>
</evidence>
<evidence type="ECO:0000256" key="2">
    <source>
        <dbReference type="PROSITE-ProRule" id="PRU00982"/>
    </source>
</evidence>
<keyword evidence="5" id="KW-1185">Reference proteome</keyword>
<dbReference type="PROSITE" id="PS51649">
    <property type="entry name" value="NPH3"/>
    <property type="match status" value="1"/>
</dbReference>
<accession>A0A7J7DM39</accession>
<dbReference type="InterPro" id="IPR043454">
    <property type="entry name" value="NPH3/RPT2-like"/>
</dbReference>
<dbReference type="GO" id="GO:0016567">
    <property type="term" value="P:protein ubiquitination"/>
    <property type="evidence" value="ECO:0007669"/>
    <property type="project" value="UniProtKB-UniPathway"/>
</dbReference>
<dbReference type="InParanoid" id="A0A7J7DM39"/>
<dbReference type="InterPro" id="IPR027356">
    <property type="entry name" value="NPH3_dom"/>
</dbReference>
<evidence type="ECO:0000259" key="3">
    <source>
        <dbReference type="PROSITE" id="PS51649"/>
    </source>
</evidence>
<name>A0A7J7DM39_TRIWF</name>
<keyword evidence="1" id="KW-0833">Ubl conjugation pathway</keyword>
<organism evidence="4 5">
    <name type="scientific">Tripterygium wilfordii</name>
    <name type="common">Thunder God vine</name>
    <dbReference type="NCBI Taxonomy" id="458696"/>
    <lineage>
        <taxon>Eukaryota</taxon>
        <taxon>Viridiplantae</taxon>
        <taxon>Streptophyta</taxon>
        <taxon>Embryophyta</taxon>
        <taxon>Tracheophyta</taxon>
        <taxon>Spermatophyta</taxon>
        <taxon>Magnoliopsida</taxon>
        <taxon>eudicotyledons</taxon>
        <taxon>Gunneridae</taxon>
        <taxon>Pentapetalae</taxon>
        <taxon>rosids</taxon>
        <taxon>fabids</taxon>
        <taxon>Celastrales</taxon>
        <taxon>Celastraceae</taxon>
        <taxon>Tripterygium</taxon>
    </lineage>
</organism>
<feature type="domain" description="NPH3" evidence="3">
    <location>
        <begin position="1"/>
        <end position="137"/>
    </location>
</feature>
<dbReference type="Pfam" id="PF03000">
    <property type="entry name" value="NPH3"/>
    <property type="match status" value="1"/>
</dbReference>
<gene>
    <name evidence="4" type="ORF">HS088_TW05G00074</name>
</gene>
<dbReference type="PANTHER" id="PTHR32370">
    <property type="entry name" value="OS12G0117600 PROTEIN"/>
    <property type="match status" value="1"/>
</dbReference>
<reference evidence="4 5" key="1">
    <citation type="journal article" date="2020" name="Nat. Commun.">
        <title>Genome of Tripterygium wilfordii and identification of cytochrome P450 involved in triptolide biosynthesis.</title>
        <authorList>
            <person name="Tu L."/>
            <person name="Su P."/>
            <person name="Zhang Z."/>
            <person name="Gao L."/>
            <person name="Wang J."/>
            <person name="Hu T."/>
            <person name="Zhou J."/>
            <person name="Zhang Y."/>
            <person name="Zhao Y."/>
            <person name="Liu Y."/>
            <person name="Song Y."/>
            <person name="Tong Y."/>
            <person name="Lu Y."/>
            <person name="Yang J."/>
            <person name="Xu C."/>
            <person name="Jia M."/>
            <person name="Peters R.J."/>
            <person name="Huang L."/>
            <person name="Gao W."/>
        </authorList>
    </citation>
    <scope>NUCLEOTIDE SEQUENCE [LARGE SCALE GENOMIC DNA]</scope>
    <source>
        <strain evidence="5">cv. XIE 37</strain>
        <tissue evidence="4">Leaf</tissue>
    </source>
</reference>
<comment type="similarity">
    <text evidence="2">Belongs to the NPH3 family.</text>
</comment>
<sequence>MGAAGSKLEKAPGGRKILWPREFRQHLLLATAYCRHFIFVFHFVSSYWTALPENARACDNDLYRAIDTYPKACLKLTIRNSLSMKFQSSSQSHPSLSEQDRKRLCKLMNYKKLSLDACAHAAQNDRLPIRTVIQVIL</sequence>
<dbReference type="Proteomes" id="UP000593562">
    <property type="component" value="Unassembled WGS sequence"/>
</dbReference>
<dbReference type="AlphaFoldDB" id="A0A7J7DM39"/>
<dbReference type="EMBL" id="JAAARO010000005">
    <property type="protein sequence ID" value="KAF5747353.1"/>
    <property type="molecule type" value="Genomic_DNA"/>
</dbReference>